<name>A0A3P7QUV8_DIBLA</name>
<dbReference type="AlphaFoldDB" id="A0A3P7QUV8"/>
<keyword evidence="3" id="KW-1185">Reference proteome</keyword>
<dbReference type="EMBL" id="UYRU01087497">
    <property type="protein sequence ID" value="VDN35682.1"/>
    <property type="molecule type" value="Genomic_DNA"/>
</dbReference>
<evidence type="ECO:0000313" key="2">
    <source>
        <dbReference type="EMBL" id="VDN35682.1"/>
    </source>
</evidence>
<feature type="coiled-coil region" evidence="1">
    <location>
        <begin position="45"/>
        <end position="86"/>
    </location>
</feature>
<feature type="non-terminal residue" evidence="2">
    <location>
        <position position="90"/>
    </location>
</feature>
<organism evidence="2 3">
    <name type="scientific">Dibothriocephalus latus</name>
    <name type="common">Fish tapeworm</name>
    <name type="synonym">Diphyllobothrium latum</name>
    <dbReference type="NCBI Taxonomy" id="60516"/>
    <lineage>
        <taxon>Eukaryota</taxon>
        <taxon>Metazoa</taxon>
        <taxon>Spiralia</taxon>
        <taxon>Lophotrochozoa</taxon>
        <taxon>Platyhelminthes</taxon>
        <taxon>Cestoda</taxon>
        <taxon>Eucestoda</taxon>
        <taxon>Diphyllobothriidea</taxon>
        <taxon>Diphyllobothriidae</taxon>
        <taxon>Dibothriocephalus</taxon>
    </lineage>
</organism>
<accession>A0A3P7QUV8</accession>
<proteinExistence type="predicted"/>
<sequence length="90" mass="10608">MEHLQEEFDQYKAENNMEEVGKQIAEKDLKISQLEVAQHHAKSDIEILNVRLQNANSLLEENEQRLRVTTKERQNLVHRIAQLETERDTA</sequence>
<evidence type="ECO:0000313" key="3">
    <source>
        <dbReference type="Proteomes" id="UP000281553"/>
    </source>
</evidence>
<dbReference type="Proteomes" id="UP000281553">
    <property type="component" value="Unassembled WGS sequence"/>
</dbReference>
<reference evidence="2 3" key="1">
    <citation type="submission" date="2018-11" db="EMBL/GenBank/DDBJ databases">
        <authorList>
            <consortium name="Pathogen Informatics"/>
        </authorList>
    </citation>
    <scope>NUCLEOTIDE SEQUENCE [LARGE SCALE GENOMIC DNA]</scope>
</reference>
<gene>
    <name evidence="2" type="ORF">DILT_LOCUS16838</name>
</gene>
<protein>
    <submittedName>
        <fullName evidence="2">Uncharacterized protein</fullName>
    </submittedName>
</protein>
<keyword evidence="1" id="KW-0175">Coiled coil</keyword>
<evidence type="ECO:0000256" key="1">
    <source>
        <dbReference type="SAM" id="Coils"/>
    </source>
</evidence>